<organism evidence="2 3">
    <name type="scientific">Hymenochirus boettgeri</name>
    <name type="common">Congo dwarf clawed frog</name>
    <dbReference type="NCBI Taxonomy" id="247094"/>
    <lineage>
        <taxon>Eukaryota</taxon>
        <taxon>Metazoa</taxon>
        <taxon>Chordata</taxon>
        <taxon>Craniata</taxon>
        <taxon>Vertebrata</taxon>
        <taxon>Euteleostomi</taxon>
        <taxon>Amphibia</taxon>
        <taxon>Batrachia</taxon>
        <taxon>Anura</taxon>
        <taxon>Pipoidea</taxon>
        <taxon>Pipidae</taxon>
        <taxon>Pipinae</taxon>
        <taxon>Hymenochirus</taxon>
    </lineage>
</organism>
<keyword evidence="3" id="KW-1185">Reference proteome</keyword>
<dbReference type="EMBL" id="JAACNH010000002">
    <property type="protein sequence ID" value="KAG8451372.1"/>
    <property type="molecule type" value="Genomic_DNA"/>
</dbReference>
<feature type="region of interest" description="Disordered" evidence="1">
    <location>
        <begin position="1"/>
        <end position="41"/>
    </location>
</feature>
<dbReference type="Pfam" id="PF12494">
    <property type="entry name" value="DUF3695"/>
    <property type="match status" value="1"/>
</dbReference>
<protein>
    <submittedName>
        <fullName evidence="2">Uncharacterized protein</fullName>
    </submittedName>
</protein>
<dbReference type="InterPro" id="IPR022179">
    <property type="entry name" value="CFAP276"/>
</dbReference>
<evidence type="ECO:0000256" key="1">
    <source>
        <dbReference type="SAM" id="MobiDB-lite"/>
    </source>
</evidence>
<reference evidence="2" key="1">
    <citation type="thesis" date="2020" institute="ProQuest LLC" country="789 East Eisenhower Parkway, Ann Arbor, MI, USA">
        <title>Comparative Genomics and Chromosome Evolution.</title>
        <authorList>
            <person name="Mudd A.B."/>
        </authorList>
    </citation>
    <scope>NUCLEOTIDE SEQUENCE</scope>
    <source>
        <strain evidence="2">Female2</strain>
        <tissue evidence="2">Blood</tissue>
    </source>
</reference>
<evidence type="ECO:0000313" key="3">
    <source>
        <dbReference type="Proteomes" id="UP000812440"/>
    </source>
</evidence>
<gene>
    <name evidence="2" type="ORF">GDO86_003542</name>
</gene>
<proteinExistence type="predicted"/>
<name>A0A8T2K446_9PIPI</name>
<dbReference type="OrthoDB" id="10013535at2759"/>
<feature type="compositionally biased region" description="Polar residues" evidence="1">
    <location>
        <begin position="18"/>
        <end position="28"/>
    </location>
</feature>
<sequence length="164" mass="19201">MLRSRDPYPFPQYENDDTFQGKQRQYPNTPKHHHLSQNEDPWNRLNATATLSSERRAVHYYDPDAPCDSLDFTLKSLYNHHDSLFKDSNETLYQRETFTEDHGRILKNRVKETPVSQEKKTQIKQWASPQRVSVHSYSGAIVSHHAAETNQGYSRKQDGGYYSI</sequence>
<dbReference type="Proteomes" id="UP000812440">
    <property type="component" value="Chromosome 2"/>
</dbReference>
<comment type="caution">
    <text evidence="2">The sequence shown here is derived from an EMBL/GenBank/DDBJ whole genome shotgun (WGS) entry which is preliminary data.</text>
</comment>
<dbReference type="AlphaFoldDB" id="A0A8T2K446"/>
<accession>A0A8T2K446</accession>
<evidence type="ECO:0000313" key="2">
    <source>
        <dbReference type="EMBL" id="KAG8451372.1"/>
    </source>
</evidence>